<evidence type="ECO:0000256" key="4">
    <source>
        <dbReference type="PIRSR" id="PIRSR601820-1"/>
    </source>
</evidence>
<evidence type="ECO:0000256" key="5">
    <source>
        <dbReference type="PIRSR" id="PIRSR601820-3"/>
    </source>
</evidence>
<dbReference type="Pfam" id="PF00965">
    <property type="entry name" value="TIMP"/>
    <property type="match status" value="1"/>
</dbReference>
<accession>A0A915DI90</accession>
<evidence type="ECO:0000256" key="6">
    <source>
        <dbReference type="SAM" id="SignalP"/>
    </source>
</evidence>
<feature type="domain" description="NTR" evidence="7">
    <location>
        <begin position="24"/>
        <end position="170"/>
    </location>
</feature>
<feature type="signal peptide" evidence="6">
    <location>
        <begin position="1"/>
        <end position="23"/>
    </location>
</feature>
<dbReference type="SMART" id="SM00206">
    <property type="entry name" value="NTR"/>
    <property type="match status" value="1"/>
</dbReference>
<sequence length="177" mass="20394">MDRRVLSSLFLVLLSVLLPVVWSCKCKAQPPKVSYCNAHWVAHTHINSRQKEQKMPKGIIDRQIFSNLHYRVKYLNIYKMPEEFNNTALPIDIYSAEEDAACGIILEPGHEYLLTGRLVNGTMLTQLCGQILFDDLQKSKLEDVLEWKEVPETTQNNCKRKHSSQNAKVCWLSCNDD</sequence>
<evidence type="ECO:0000259" key="7">
    <source>
        <dbReference type="PROSITE" id="PS50189"/>
    </source>
</evidence>
<keyword evidence="4" id="KW-0479">Metal-binding</keyword>
<keyword evidence="2" id="KW-0964">Secreted</keyword>
<dbReference type="AlphaFoldDB" id="A0A915DI90"/>
<dbReference type="InterPro" id="IPR008993">
    <property type="entry name" value="TIMP-like_OB-fold"/>
</dbReference>
<evidence type="ECO:0000256" key="1">
    <source>
        <dbReference type="ARBA" id="ARBA00004613"/>
    </source>
</evidence>
<proteinExistence type="predicted"/>
<name>A0A915DI90_9BILA</name>
<evidence type="ECO:0000313" key="8">
    <source>
        <dbReference type="Proteomes" id="UP000887574"/>
    </source>
</evidence>
<dbReference type="PANTHER" id="PTHR11844:SF29">
    <property type="entry name" value="METALLOPROTEINASE INHIBITOR TAG-225-RELATED"/>
    <property type="match status" value="1"/>
</dbReference>
<dbReference type="PANTHER" id="PTHR11844">
    <property type="entry name" value="METALLOPROTEASE INHIBITOR"/>
    <property type="match status" value="1"/>
</dbReference>
<feature type="disulfide bond" evidence="5">
    <location>
        <begin position="24"/>
        <end position="102"/>
    </location>
</feature>
<feature type="disulfide bond" evidence="5">
    <location>
        <begin position="26"/>
        <end position="128"/>
    </location>
</feature>
<dbReference type="GO" id="GO:0031012">
    <property type="term" value="C:extracellular matrix"/>
    <property type="evidence" value="ECO:0007669"/>
    <property type="project" value="TreeGrafter"/>
</dbReference>
<dbReference type="GO" id="GO:0005615">
    <property type="term" value="C:extracellular space"/>
    <property type="evidence" value="ECO:0007669"/>
    <property type="project" value="TreeGrafter"/>
</dbReference>
<organism evidence="8 9">
    <name type="scientific">Ditylenchus dipsaci</name>
    <dbReference type="NCBI Taxonomy" id="166011"/>
    <lineage>
        <taxon>Eukaryota</taxon>
        <taxon>Metazoa</taxon>
        <taxon>Ecdysozoa</taxon>
        <taxon>Nematoda</taxon>
        <taxon>Chromadorea</taxon>
        <taxon>Rhabditida</taxon>
        <taxon>Tylenchina</taxon>
        <taxon>Tylenchomorpha</taxon>
        <taxon>Sphaerularioidea</taxon>
        <taxon>Anguinidae</taxon>
        <taxon>Anguininae</taxon>
        <taxon>Ditylenchus</taxon>
    </lineage>
</organism>
<keyword evidence="3 5" id="KW-1015">Disulfide bond</keyword>
<dbReference type="GO" id="GO:0002020">
    <property type="term" value="F:protease binding"/>
    <property type="evidence" value="ECO:0007669"/>
    <property type="project" value="TreeGrafter"/>
</dbReference>
<feature type="binding site" evidence="4">
    <location>
        <position position="24"/>
    </location>
    <ligand>
        <name>Zn(2+)</name>
        <dbReference type="ChEBI" id="CHEBI:29105"/>
        <note>ligand shared with metalloproteinase partner</note>
    </ligand>
</feature>
<dbReference type="PROSITE" id="PS50189">
    <property type="entry name" value="NTR"/>
    <property type="match status" value="1"/>
</dbReference>
<dbReference type="InterPro" id="IPR001820">
    <property type="entry name" value="TIMP"/>
</dbReference>
<keyword evidence="4" id="KW-0862">Zinc</keyword>
<dbReference type="SUPFAM" id="SSF50242">
    <property type="entry name" value="TIMP-like"/>
    <property type="match status" value="1"/>
</dbReference>
<evidence type="ECO:0000256" key="2">
    <source>
        <dbReference type="ARBA" id="ARBA00022525"/>
    </source>
</evidence>
<dbReference type="Proteomes" id="UP000887574">
    <property type="component" value="Unplaced"/>
</dbReference>
<dbReference type="InterPro" id="IPR001134">
    <property type="entry name" value="Netrin_domain"/>
</dbReference>
<comment type="subcellular location">
    <subcellularLocation>
        <location evidence="1">Secreted</location>
    </subcellularLocation>
</comment>
<feature type="chain" id="PRO_5036743113" evidence="6">
    <location>
        <begin position="24"/>
        <end position="177"/>
    </location>
</feature>
<evidence type="ECO:0000313" key="9">
    <source>
        <dbReference type="WBParaSite" id="jg19744"/>
    </source>
</evidence>
<dbReference type="GO" id="GO:0051045">
    <property type="term" value="P:negative regulation of membrane protein ectodomain proteolysis"/>
    <property type="evidence" value="ECO:0007669"/>
    <property type="project" value="TreeGrafter"/>
</dbReference>
<protein>
    <submittedName>
        <fullName evidence="9">NTR domain-containing protein</fullName>
    </submittedName>
</protein>
<dbReference type="GO" id="GO:0008191">
    <property type="term" value="F:metalloendopeptidase inhibitor activity"/>
    <property type="evidence" value="ECO:0007669"/>
    <property type="project" value="InterPro"/>
</dbReference>
<keyword evidence="6" id="KW-0732">Signal</keyword>
<reference evidence="9" key="1">
    <citation type="submission" date="2022-11" db="UniProtKB">
        <authorList>
            <consortium name="WormBaseParasite"/>
        </authorList>
    </citation>
    <scope>IDENTIFICATION</scope>
</reference>
<dbReference type="Gene3D" id="2.40.50.120">
    <property type="match status" value="1"/>
</dbReference>
<dbReference type="WBParaSite" id="jg19744">
    <property type="protein sequence ID" value="jg19744"/>
    <property type="gene ID" value="jg19744"/>
</dbReference>
<dbReference type="GO" id="GO:0046872">
    <property type="term" value="F:metal ion binding"/>
    <property type="evidence" value="ECO:0007669"/>
    <property type="project" value="UniProtKB-KW"/>
</dbReference>
<evidence type="ECO:0000256" key="3">
    <source>
        <dbReference type="ARBA" id="ARBA00023157"/>
    </source>
</evidence>
<dbReference type="CDD" id="cd03577">
    <property type="entry name" value="NTR_TIMP_like"/>
    <property type="match status" value="1"/>
</dbReference>
<keyword evidence="8" id="KW-1185">Reference proteome</keyword>